<dbReference type="KEGG" id="rbc:BN938_1985"/>
<keyword evidence="1" id="KW-0732">Signal</keyword>
<dbReference type="Gene3D" id="2.40.160.170">
    <property type="match status" value="1"/>
</dbReference>
<proteinExistence type="predicted"/>
<dbReference type="eggNOG" id="ENOG5032ZCE">
    <property type="taxonomic scope" value="Bacteria"/>
</dbReference>
<evidence type="ECO:0000313" key="2">
    <source>
        <dbReference type="EMBL" id="CDN32062.1"/>
    </source>
</evidence>
<dbReference type="Proteomes" id="UP000027616">
    <property type="component" value="Chromosome I"/>
</dbReference>
<dbReference type="OrthoDB" id="597504at2"/>
<organism evidence="2 3">
    <name type="scientific">Mucinivorans hirudinis</name>
    <dbReference type="NCBI Taxonomy" id="1433126"/>
    <lineage>
        <taxon>Bacteria</taxon>
        <taxon>Pseudomonadati</taxon>
        <taxon>Bacteroidota</taxon>
        <taxon>Bacteroidia</taxon>
        <taxon>Bacteroidales</taxon>
        <taxon>Rikenellaceae</taxon>
        <taxon>Mucinivorans</taxon>
    </lineage>
</organism>
<gene>
    <name evidence="2" type="ORF">BN938_1985</name>
</gene>
<dbReference type="SUPFAM" id="SSF56925">
    <property type="entry name" value="OMPA-like"/>
    <property type="match status" value="1"/>
</dbReference>
<sequence>MKKFFSVIVLIFVCGAVSAQSVTEKKVSFGVAAKASTTGFGADVYCAFGDRLGIKAGFDLMSMNFNVKIDQGLVKLNTQAQAKTGSITAGVGYQLTNWFYVTGGFGLLNFNPRALAYPTEGIKYGDIVLSPETVGELEVKIKPSNPVAPYLGIGFGRYVSKNNRVSFGAELGTWFMGSPKLEITATGMLTPTQSPEHIERLENQIKDFSFYPILKFNLNVRIFNL</sequence>
<evidence type="ECO:0000313" key="3">
    <source>
        <dbReference type="Proteomes" id="UP000027616"/>
    </source>
</evidence>
<name>A0A060R945_9BACT</name>
<dbReference type="AlphaFoldDB" id="A0A060R945"/>
<evidence type="ECO:0000256" key="1">
    <source>
        <dbReference type="SAM" id="SignalP"/>
    </source>
</evidence>
<accession>A0A060R945</accession>
<dbReference type="STRING" id="1433126.BN938_1985"/>
<feature type="signal peptide" evidence="1">
    <location>
        <begin position="1"/>
        <end position="19"/>
    </location>
</feature>
<evidence type="ECO:0008006" key="4">
    <source>
        <dbReference type="Google" id="ProtNLM"/>
    </source>
</evidence>
<dbReference type="EMBL" id="HG934468">
    <property type="protein sequence ID" value="CDN32062.1"/>
    <property type="molecule type" value="Genomic_DNA"/>
</dbReference>
<reference evidence="2 3" key="1">
    <citation type="journal article" date="2015" name="Genome Announc.">
        <title>Complete Genome Sequence of the Novel Leech Symbiont Mucinivorans hirudinis M3T.</title>
        <authorList>
            <person name="Nelson M.C."/>
            <person name="Bomar L."/>
            <person name="Graf J."/>
        </authorList>
    </citation>
    <scope>NUCLEOTIDE SEQUENCE [LARGE SCALE GENOMIC DNA]</scope>
    <source>
        <strain evidence="3">M3</strain>
    </source>
</reference>
<dbReference type="InterPro" id="IPR011250">
    <property type="entry name" value="OMP/PagP_B-barrel"/>
</dbReference>
<feature type="chain" id="PRO_5001585744" description="Outer membrane protein beta-barrel domain-containing protein" evidence="1">
    <location>
        <begin position="20"/>
        <end position="225"/>
    </location>
</feature>
<dbReference type="HOGENOM" id="CLU_055789_2_1_10"/>
<protein>
    <recommendedName>
        <fullName evidence="4">Outer membrane protein beta-barrel domain-containing protein</fullName>
    </recommendedName>
</protein>
<keyword evidence="3" id="KW-1185">Reference proteome</keyword>